<evidence type="ECO:0000313" key="10">
    <source>
        <dbReference type="EnsemblMetazoa" id="XP_038078642.1"/>
    </source>
</evidence>
<accession>A0A914BT01</accession>
<dbReference type="PRINTS" id="PR00011">
    <property type="entry name" value="EGFLAMININ"/>
</dbReference>
<evidence type="ECO:0000256" key="1">
    <source>
        <dbReference type="ARBA" id="ARBA00022536"/>
    </source>
</evidence>
<dbReference type="PROSITE" id="PS00022">
    <property type="entry name" value="EGF_1"/>
    <property type="match status" value="1"/>
</dbReference>
<keyword evidence="2 8" id="KW-0732">Signal</keyword>
<keyword evidence="1 5" id="KW-0245">EGF-like domain</keyword>
<evidence type="ECO:0000256" key="3">
    <source>
        <dbReference type="ARBA" id="ARBA00022737"/>
    </source>
</evidence>
<reference evidence="10" key="1">
    <citation type="submission" date="2022-11" db="UniProtKB">
        <authorList>
            <consortium name="EnsemblMetazoa"/>
        </authorList>
    </citation>
    <scope>IDENTIFICATION</scope>
</reference>
<feature type="chain" id="PRO_5037425386" description="EGF-like domain-containing protein" evidence="8">
    <location>
        <begin position="33"/>
        <end position="532"/>
    </location>
</feature>
<feature type="signal peptide" evidence="8">
    <location>
        <begin position="1"/>
        <end position="32"/>
    </location>
</feature>
<dbReference type="PROSITE" id="PS01186">
    <property type="entry name" value="EGF_2"/>
    <property type="match status" value="1"/>
</dbReference>
<dbReference type="AlphaFoldDB" id="A0A914BT01"/>
<feature type="disulfide bond" evidence="5">
    <location>
        <begin position="220"/>
        <end position="229"/>
    </location>
</feature>
<dbReference type="CDD" id="cd12087">
    <property type="entry name" value="TM_EGFR-like"/>
    <property type="match status" value="1"/>
</dbReference>
<evidence type="ECO:0000259" key="9">
    <source>
        <dbReference type="PROSITE" id="PS50026"/>
    </source>
</evidence>
<protein>
    <recommendedName>
        <fullName evidence="9">EGF-like domain-containing protein</fullName>
    </recommendedName>
</protein>
<keyword evidence="3" id="KW-0677">Repeat</keyword>
<dbReference type="PROSITE" id="PS50026">
    <property type="entry name" value="EGF_3"/>
    <property type="match status" value="1"/>
</dbReference>
<dbReference type="Proteomes" id="UP000887568">
    <property type="component" value="Unplaced"/>
</dbReference>
<comment type="caution">
    <text evidence="5">Lacks conserved residue(s) required for the propagation of feature annotation.</text>
</comment>
<feature type="domain" description="EGF-like" evidence="9">
    <location>
        <begin position="195"/>
        <end position="230"/>
    </location>
</feature>
<evidence type="ECO:0000256" key="6">
    <source>
        <dbReference type="SAM" id="MobiDB-lite"/>
    </source>
</evidence>
<dbReference type="EnsemblMetazoa" id="XM_038222714.1">
    <property type="protein sequence ID" value="XP_038078642.1"/>
    <property type="gene ID" value="LOC119745978"/>
</dbReference>
<feature type="region of interest" description="Disordered" evidence="6">
    <location>
        <begin position="501"/>
        <end position="532"/>
    </location>
</feature>
<dbReference type="OMA" id="GHEANEC"/>
<feature type="transmembrane region" description="Helical" evidence="7">
    <location>
        <begin position="335"/>
        <end position="356"/>
    </location>
</feature>
<dbReference type="InterPro" id="IPR002049">
    <property type="entry name" value="LE_dom"/>
</dbReference>
<dbReference type="GO" id="GO:0005044">
    <property type="term" value="F:scavenger receptor activity"/>
    <property type="evidence" value="ECO:0007669"/>
    <property type="project" value="InterPro"/>
</dbReference>
<evidence type="ECO:0000256" key="8">
    <source>
        <dbReference type="SAM" id="SignalP"/>
    </source>
</evidence>
<dbReference type="FunFam" id="2.170.300.10:FF:000041">
    <property type="entry name" value="Tyrosine protein kinase receptor tie-1, putative"/>
    <property type="match status" value="1"/>
</dbReference>
<proteinExistence type="predicted"/>
<dbReference type="SMART" id="SM00181">
    <property type="entry name" value="EGF"/>
    <property type="match status" value="3"/>
</dbReference>
<dbReference type="InterPro" id="IPR000742">
    <property type="entry name" value="EGF"/>
</dbReference>
<keyword evidence="7" id="KW-1133">Transmembrane helix</keyword>
<dbReference type="PANTHER" id="PTHR24043:SF8">
    <property type="entry name" value="EGF-LIKE DOMAIN-CONTAINING PROTEIN"/>
    <property type="match status" value="1"/>
</dbReference>
<dbReference type="OrthoDB" id="18487at2759"/>
<keyword evidence="7" id="KW-0472">Membrane</keyword>
<dbReference type="InterPro" id="IPR042635">
    <property type="entry name" value="MEGF10/SREC1/2-like"/>
</dbReference>
<keyword evidence="7" id="KW-0812">Transmembrane</keyword>
<sequence length="532" mass="58441">MRLITEIITMTKHTFLFLTLILLVFLCRGSLSQLRDDEHECDSAQHRCWYIEYVSVRTTTTRRPWWCLFLCRREYSEYRLVKQKTCECCPGWTMQGGNCAECETGHYGIHCAKTCSCDGGGYKCDRIYGCVSEQLDDRNCTLVASDSGVCPDCGGECINGQRCNHTTNVCECPPGWRDDSGGICNFYAGCPDGKYGVDCDKQCQCENNATCDVLTGHCDCPAGWMGLNCSNSCGPSKYGRNCTKTCICPDNALECNRIDGSCLCPPGFYGMNCSVECPDGYYGSNCRHNCSCDEQIETCNPINGTCIIKEAGLPTPTLGSEPDDPGGLSSSVTGAVIGGVIAGIFVCVLIVSLLFIRRRRKQATKKRTDDNLPISPEVHYENAKDVNEECTELEGKHHHDNSYAMAFQSPPQHFNVGGATYAMSNPHAQREASDEFIDPTEEYSHLDRALAKSPKTIPDECNDYNALGATAADSDGQYSHLDRGQWSGSVRSAEDCGAVLQPVEQGGEYSNLDSKGRRSQDHGNQYEVVAVE</sequence>
<dbReference type="PANTHER" id="PTHR24043">
    <property type="entry name" value="SCAVENGER RECEPTOR CLASS F"/>
    <property type="match status" value="1"/>
</dbReference>
<dbReference type="RefSeq" id="XP_038078642.1">
    <property type="nucleotide sequence ID" value="XM_038222714.1"/>
</dbReference>
<evidence type="ECO:0000256" key="2">
    <source>
        <dbReference type="ARBA" id="ARBA00022729"/>
    </source>
</evidence>
<dbReference type="Gene3D" id="2.170.300.10">
    <property type="entry name" value="Tie2 ligand-binding domain superfamily"/>
    <property type="match status" value="1"/>
</dbReference>
<keyword evidence="11" id="KW-1185">Reference proteome</keyword>
<dbReference type="Pfam" id="PF00053">
    <property type="entry name" value="EGF_laminin"/>
    <property type="match status" value="1"/>
</dbReference>
<evidence type="ECO:0000256" key="4">
    <source>
        <dbReference type="ARBA" id="ARBA00023157"/>
    </source>
</evidence>
<evidence type="ECO:0000313" key="11">
    <source>
        <dbReference type="Proteomes" id="UP000887568"/>
    </source>
</evidence>
<evidence type="ECO:0000256" key="7">
    <source>
        <dbReference type="SAM" id="Phobius"/>
    </source>
</evidence>
<dbReference type="GeneID" id="119745978"/>
<keyword evidence="4 5" id="KW-1015">Disulfide bond</keyword>
<name>A0A914BT01_PATMI</name>
<dbReference type="SMART" id="SM00180">
    <property type="entry name" value="EGF_Lam"/>
    <property type="match status" value="2"/>
</dbReference>
<organism evidence="10 11">
    <name type="scientific">Patiria miniata</name>
    <name type="common">Bat star</name>
    <name type="synonym">Asterina miniata</name>
    <dbReference type="NCBI Taxonomy" id="46514"/>
    <lineage>
        <taxon>Eukaryota</taxon>
        <taxon>Metazoa</taxon>
        <taxon>Echinodermata</taxon>
        <taxon>Eleutherozoa</taxon>
        <taxon>Asterozoa</taxon>
        <taxon>Asteroidea</taxon>
        <taxon>Valvatacea</taxon>
        <taxon>Valvatida</taxon>
        <taxon>Asterinidae</taxon>
        <taxon>Patiria</taxon>
    </lineage>
</organism>
<evidence type="ECO:0000256" key="5">
    <source>
        <dbReference type="PROSITE-ProRule" id="PRU00076"/>
    </source>
</evidence>